<evidence type="ECO:0000256" key="1">
    <source>
        <dbReference type="ARBA" id="ARBA00006272"/>
    </source>
</evidence>
<evidence type="ECO:0000256" key="6">
    <source>
        <dbReference type="PIRNR" id="PIRNR001123"/>
    </source>
</evidence>
<dbReference type="PANTHER" id="PTHR32481">
    <property type="entry name" value="AMINOPEPTIDASE"/>
    <property type="match status" value="1"/>
</dbReference>
<dbReference type="Gene3D" id="2.40.30.40">
    <property type="entry name" value="Peptidase M42, domain 2"/>
    <property type="match status" value="1"/>
</dbReference>
<dbReference type="PIRSF" id="PIRSF001123">
    <property type="entry name" value="PepA_GA"/>
    <property type="match status" value="1"/>
</dbReference>
<evidence type="ECO:0000256" key="8">
    <source>
        <dbReference type="PIRSR" id="PIRSR001123-2"/>
    </source>
</evidence>
<feature type="binding site" evidence="8">
    <location>
        <position position="58"/>
    </location>
    <ligand>
        <name>Zn(2+)</name>
        <dbReference type="ChEBI" id="CHEBI:29105"/>
        <label>1</label>
    </ligand>
</feature>
<evidence type="ECO:0000256" key="2">
    <source>
        <dbReference type="ARBA" id="ARBA00022438"/>
    </source>
</evidence>
<dbReference type="Pfam" id="PF05343">
    <property type="entry name" value="Peptidase_M42"/>
    <property type="match status" value="1"/>
</dbReference>
<protein>
    <submittedName>
        <fullName evidence="9">M42 family peptidase</fullName>
    </submittedName>
</protein>
<dbReference type="GO" id="GO:0006508">
    <property type="term" value="P:proteolysis"/>
    <property type="evidence" value="ECO:0007669"/>
    <property type="project" value="UniProtKB-KW"/>
</dbReference>
<dbReference type="SUPFAM" id="SSF53187">
    <property type="entry name" value="Zn-dependent exopeptidases"/>
    <property type="match status" value="1"/>
</dbReference>
<dbReference type="RefSeq" id="WP_119969801.1">
    <property type="nucleotide sequence ID" value="NZ_CP032416.1"/>
</dbReference>
<dbReference type="GO" id="GO:0046872">
    <property type="term" value="F:metal ion binding"/>
    <property type="evidence" value="ECO:0007669"/>
    <property type="project" value="UniProtKB-UniRule"/>
</dbReference>
<organism evidence="9 10">
    <name type="scientific">Clostridium fermenticellae</name>
    <dbReference type="NCBI Taxonomy" id="2068654"/>
    <lineage>
        <taxon>Bacteria</taxon>
        <taxon>Bacillati</taxon>
        <taxon>Bacillota</taxon>
        <taxon>Clostridia</taxon>
        <taxon>Eubacteriales</taxon>
        <taxon>Clostridiaceae</taxon>
        <taxon>Clostridium</taxon>
    </lineage>
</organism>
<dbReference type="AlphaFoldDB" id="A0A386H0C4"/>
<proteinExistence type="inferred from homology"/>
<evidence type="ECO:0000313" key="10">
    <source>
        <dbReference type="Proteomes" id="UP000266301"/>
    </source>
</evidence>
<keyword evidence="4 8" id="KW-0479">Metal-binding</keyword>
<feature type="binding site" evidence="8">
    <location>
        <position position="307"/>
    </location>
    <ligand>
        <name>Zn(2+)</name>
        <dbReference type="ChEBI" id="CHEBI:29105"/>
        <label>2</label>
    </ligand>
</feature>
<dbReference type="InterPro" id="IPR051464">
    <property type="entry name" value="Peptidase_M42_aminopept"/>
</dbReference>
<feature type="active site" description="Proton acceptor" evidence="7">
    <location>
        <position position="196"/>
    </location>
</feature>
<accession>A0A386H0C4</accession>
<comment type="cofactor">
    <cofactor evidence="8">
        <name>a divalent metal cation</name>
        <dbReference type="ChEBI" id="CHEBI:60240"/>
    </cofactor>
    <text evidence="8">Binds 2 divalent metal cations per subunit.</text>
</comment>
<evidence type="ECO:0000256" key="5">
    <source>
        <dbReference type="ARBA" id="ARBA00022801"/>
    </source>
</evidence>
<dbReference type="InterPro" id="IPR023367">
    <property type="entry name" value="Peptidase_M42_dom2"/>
</dbReference>
<feature type="binding site" evidence="8">
    <location>
        <position position="168"/>
    </location>
    <ligand>
        <name>Zn(2+)</name>
        <dbReference type="ChEBI" id="CHEBI:29105"/>
        <label>1</label>
    </ligand>
</feature>
<reference evidence="9 10" key="1">
    <citation type="journal article" date="2019" name="Int. J. Syst. Evol. Microbiol.">
        <title>Clostridium fermenticellae sp. nov., isolated from the mud in a fermentation cellar for the production of the Chinese liquor, baijiu.</title>
        <authorList>
            <person name="Xu P.X."/>
            <person name="Chai L.J."/>
            <person name="Qiu T."/>
            <person name="Zhang X.J."/>
            <person name="Lu Z.M."/>
            <person name="Xiao C."/>
            <person name="Wang S.T."/>
            <person name="Shen C.H."/>
            <person name="Shi J.S."/>
            <person name="Xu Z.H."/>
        </authorList>
    </citation>
    <scope>NUCLEOTIDE SEQUENCE [LARGE SCALE GENOMIC DNA]</scope>
    <source>
        <strain evidence="9 10">JN500901</strain>
    </source>
</reference>
<name>A0A386H0C4_9CLOT</name>
<dbReference type="OrthoDB" id="9772053at2"/>
<dbReference type="GO" id="GO:0004177">
    <property type="term" value="F:aminopeptidase activity"/>
    <property type="evidence" value="ECO:0007669"/>
    <property type="project" value="UniProtKB-UniRule"/>
</dbReference>
<dbReference type="EMBL" id="CP032416">
    <property type="protein sequence ID" value="AYD39090.1"/>
    <property type="molecule type" value="Genomic_DNA"/>
</dbReference>
<keyword evidence="10" id="KW-1185">Reference proteome</keyword>
<sequence length="333" mass="36699">MLLVDLCNSIAPSGYEDCARNVIKENIKDLADEINIDKMGNVIAHKNGKGPKVALYAHMDEVGLIITGYNDDGTLRFSPLGNIDSNSIVSKVVSVGEKRFSGIIGAKPIHLQGRYERRQETKISDLCIDVGSLSKEETRSIIKLGDYAVFDTDFEEFGDNLIKGKGFDNRIGCSILINILKEEYDCDLYCIFNVQEKVGQRGAFVSTFNVRPDICIVVDTYKSNDIPGTPKYLEISDVGCGPVISIKNGSILLNNNVTNSIISTAIQSGIHYQWKSDSKFKNEAHAIDMIGEGTNIAAVSIPCRYMHSTVSVCSLNDYNNTIDLLINYLKSCK</sequence>
<feature type="binding site" evidence="8">
    <location>
        <position position="168"/>
    </location>
    <ligand>
        <name>Zn(2+)</name>
        <dbReference type="ChEBI" id="CHEBI:29105"/>
        <label>2</label>
    </ligand>
</feature>
<dbReference type="SUPFAM" id="SSF101821">
    <property type="entry name" value="Aminopeptidase/glucanase lid domain"/>
    <property type="match status" value="1"/>
</dbReference>
<gene>
    <name evidence="9" type="ORF">D4Z93_00310</name>
</gene>
<evidence type="ECO:0000256" key="4">
    <source>
        <dbReference type="ARBA" id="ARBA00022723"/>
    </source>
</evidence>
<evidence type="ECO:0000256" key="3">
    <source>
        <dbReference type="ARBA" id="ARBA00022670"/>
    </source>
</evidence>
<dbReference type="Gene3D" id="3.40.630.10">
    <property type="entry name" value="Zn peptidases"/>
    <property type="match status" value="1"/>
</dbReference>
<keyword evidence="5" id="KW-0378">Hydrolase</keyword>
<comment type="similarity">
    <text evidence="1 6">Belongs to the peptidase M42 family.</text>
</comment>
<evidence type="ECO:0000256" key="7">
    <source>
        <dbReference type="PIRSR" id="PIRSR001123-1"/>
    </source>
</evidence>
<dbReference type="PANTHER" id="PTHR32481:SF7">
    <property type="entry name" value="AMINOPEPTIDASE YHFE-RELATED"/>
    <property type="match status" value="1"/>
</dbReference>
<dbReference type="InterPro" id="IPR008007">
    <property type="entry name" value="Peptidase_M42"/>
</dbReference>
<evidence type="ECO:0000313" key="9">
    <source>
        <dbReference type="EMBL" id="AYD39090.1"/>
    </source>
</evidence>
<dbReference type="KEGG" id="cfer:D4Z93_00310"/>
<keyword evidence="2" id="KW-0031">Aminopeptidase</keyword>
<dbReference type="Proteomes" id="UP000266301">
    <property type="component" value="Chromosome"/>
</dbReference>
<keyword evidence="3" id="KW-0645">Protease</keyword>
<feature type="binding site" evidence="8">
    <location>
        <position position="219"/>
    </location>
    <ligand>
        <name>Zn(2+)</name>
        <dbReference type="ChEBI" id="CHEBI:29105"/>
        <label>1</label>
    </ligand>
</feature>